<keyword evidence="3" id="KW-0813">Transport</keyword>
<evidence type="ECO:0000256" key="8">
    <source>
        <dbReference type="PROSITE-ProRule" id="PRU00103"/>
    </source>
</evidence>
<evidence type="ECO:0000256" key="3">
    <source>
        <dbReference type="ARBA" id="ARBA00022448"/>
    </source>
</evidence>
<dbReference type="SUPFAM" id="SSF48371">
    <property type="entry name" value="ARM repeat"/>
    <property type="match status" value="2"/>
</dbReference>
<dbReference type="Pfam" id="PF03810">
    <property type="entry name" value="IBN_N"/>
    <property type="match status" value="1"/>
</dbReference>
<evidence type="ECO:0000256" key="6">
    <source>
        <dbReference type="ARBA" id="ARBA00022927"/>
    </source>
</evidence>
<dbReference type="EMBL" id="JAINUG010000041">
    <property type="protein sequence ID" value="KAJ8406986.1"/>
    <property type="molecule type" value="Genomic_DNA"/>
</dbReference>
<dbReference type="Pfam" id="PF25574">
    <property type="entry name" value="TPR_IMB1"/>
    <property type="match status" value="1"/>
</dbReference>
<dbReference type="Proteomes" id="UP001221898">
    <property type="component" value="Unassembled WGS sequence"/>
</dbReference>
<dbReference type="AlphaFoldDB" id="A0AAD7SSH8"/>
<protein>
    <recommendedName>
        <fullName evidence="10">Importin N-terminal domain-containing protein</fullName>
    </recommendedName>
</protein>
<proteinExistence type="predicted"/>
<dbReference type="PANTHER" id="PTHR10527">
    <property type="entry name" value="IMPORTIN BETA"/>
    <property type="match status" value="1"/>
</dbReference>
<evidence type="ECO:0000256" key="2">
    <source>
        <dbReference type="ARBA" id="ARBA00004496"/>
    </source>
</evidence>
<dbReference type="GO" id="GO:0005737">
    <property type="term" value="C:cytoplasm"/>
    <property type="evidence" value="ECO:0007669"/>
    <property type="project" value="UniProtKB-SubCell"/>
</dbReference>
<keyword evidence="6" id="KW-0653">Protein transport</keyword>
<dbReference type="InterPro" id="IPR034085">
    <property type="entry name" value="TOG"/>
</dbReference>
<feature type="domain" description="Importin N-terminal" evidence="10">
    <location>
        <begin position="23"/>
        <end position="89"/>
    </location>
</feature>
<dbReference type="InterPro" id="IPR001494">
    <property type="entry name" value="Importin-beta_N"/>
</dbReference>
<dbReference type="Gene3D" id="1.25.10.10">
    <property type="entry name" value="Leucine-rich Repeat Variant"/>
    <property type="match status" value="1"/>
</dbReference>
<keyword evidence="12" id="KW-1185">Reference proteome</keyword>
<keyword evidence="4" id="KW-0963">Cytoplasm</keyword>
<evidence type="ECO:0000259" key="10">
    <source>
        <dbReference type="PROSITE" id="PS50166"/>
    </source>
</evidence>
<dbReference type="GO" id="GO:0031267">
    <property type="term" value="F:small GTPase binding"/>
    <property type="evidence" value="ECO:0007669"/>
    <property type="project" value="InterPro"/>
</dbReference>
<dbReference type="InterPro" id="IPR057672">
    <property type="entry name" value="TPR_IPO4/5"/>
</dbReference>
<dbReference type="Pfam" id="PF25780">
    <property type="entry name" value="TPR_IPO5"/>
    <property type="match status" value="1"/>
</dbReference>
<dbReference type="InterPro" id="IPR021133">
    <property type="entry name" value="HEAT_type_2"/>
</dbReference>
<comment type="subcellular location">
    <subcellularLocation>
        <location evidence="2">Cytoplasm</location>
    </subcellularLocation>
    <subcellularLocation>
        <location evidence="1">Nucleus</location>
    </subcellularLocation>
</comment>
<evidence type="ECO:0000256" key="1">
    <source>
        <dbReference type="ARBA" id="ARBA00004123"/>
    </source>
</evidence>
<gene>
    <name evidence="11" type="ORF">AAFF_G00292620</name>
</gene>
<reference evidence="11" key="1">
    <citation type="journal article" date="2023" name="Science">
        <title>Genome structures resolve the early diversification of teleost fishes.</title>
        <authorList>
            <person name="Parey E."/>
            <person name="Louis A."/>
            <person name="Montfort J."/>
            <person name="Bouchez O."/>
            <person name="Roques C."/>
            <person name="Iampietro C."/>
            <person name="Lluch J."/>
            <person name="Castinel A."/>
            <person name="Donnadieu C."/>
            <person name="Desvignes T."/>
            <person name="Floi Bucao C."/>
            <person name="Jouanno E."/>
            <person name="Wen M."/>
            <person name="Mejri S."/>
            <person name="Dirks R."/>
            <person name="Jansen H."/>
            <person name="Henkel C."/>
            <person name="Chen W.J."/>
            <person name="Zahm M."/>
            <person name="Cabau C."/>
            <person name="Klopp C."/>
            <person name="Thompson A.W."/>
            <person name="Robinson-Rechavi M."/>
            <person name="Braasch I."/>
            <person name="Lecointre G."/>
            <person name="Bobe J."/>
            <person name="Postlethwait J.H."/>
            <person name="Berthelot C."/>
            <person name="Roest Crollius H."/>
            <person name="Guiguen Y."/>
        </authorList>
    </citation>
    <scope>NUCLEOTIDE SEQUENCE</scope>
    <source>
        <strain evidence="11">NC1722</strain>
    </source>
</reference>
<dbReference type="SMART" id="SM00913">
    <property type="entry name" value="IBN_N"/>
    <property type="match status" value="2"/>
</dbReference>
<evidence type="ECO:0000313" key="11">
    <source>
        <dbReference type="EMBL" id="KAJ8406986.1"/>
    </source>
</evidence>
<evidence type="ECO:0000256" key="7">
    <source>
        <dbReference type="ARBA" id="ARBA00023242"/>
    </source>
</evidence>
<evidence type="ECO:0000313" key="12">
    <source>
        <dbReference type="Proteomes" id="UP001221898"/>
    </source>
</evidence>
<dbReference type="InterPro" id="IPR058584">
    <property type="entry name" value="IMB1_TNPO1-like_TPR"/>
</dbReference>
<accession>A0AAD7SSH8</accession>
<organism evidence="11 12">
    <name type="scientific">Aldrovandia affinis</name>
    <dbReference type="NCBI Taxonomy" id="143900"/>
    <lineage>
        <taxon>Eukaryota</taxon>
        <taxon>Metazoa</taxon>
        <taxon>Chordata</taxon>
        <taxon>Craniata</taxon>
        <taxon>Vertebrata</taxon>
        <taxon>Euteleostomi</taxon>
        <taxon>Actinopterygii</taxon>
        <taxon>Neopterygii</taxon>
        <taxon>Teleostei</taxon>
        <taxon>Notacanthiformes</taxon>
        <taxon>Halosauridae</taxon>
        <taxon>Aldrovandia</taxon>
    </lineage>
</organism>
<feature type="repeat" description="HEAT" evidence="8">
    <location>
        <begin position="906"/>
        <end position="944"/>
    </location>
</feature>
<dbReference type="PROSITE" id="PS50166">
    <property type="entry name" value="IMPORTIN_B_NT"/>
    <property type="match status" value="1"/>
</dbReference>
<dbReference type="GO" id="GO:0006606">
    <property type="term" value="P:protein import into nucleus"/>
    <property type="evidence" value="ECO:0007669"/>
    <property type="project" value="InterPro"/>
</dbReference>
<dbReference type="InterPro" id="IPR016024">
    <property type="entry name" value="ARM-type_fold"/>
</dbReference>
<name>A0AAD7SSH8_9TELE</name>
<dbReference type="SMART" id="SM01349">
    <property type="entry name" value="TOG"/>
    <property type="match status" value="1"/>
</dbReference>
<evidence type="ECO:0000256" key="5">
    <source>
        <dbReference type="ARBA" id="ARBA00022737"/>
    </source>
</evidence>
<dbReference type="PROSITE" id="PS50077">
    <property type="entry name" value="HEAT_REPEAT"/>
    <property type="match status" value="1"/>
</dbReference>
<feature type="compositionally biased region" description="Acidic residues" evidence="9">
    <location>
        <begin position="307"/>
        <end position="322"/>
    </location>
</feature>
<sequence length="1087" mass="119823">MTEELERILSQLTEPDNAVIQQATAQLKLAFKDPAVIPALCAVMSGSQNPQIRQSAAVMLRMRVVKHWKKISPEHRESLKAVILQALQQETEHTVRHSLAQLCAVLVKHETPDRWPALLTLLNQSTKSDNPQDRQVGLLLLSKVVESNPEPFKPYYRQLLELFNTILQDVGNPTALYYCVLTLTAITAYTGSEEMNLMRSLIPRLIFAIKHLIKADQDQASEAMEVFDELMESEVSIVVPHIPEIVHFCLEISADTSLSDSIRVKALSCIALLIRLKSKVVLKQKLLSPILQTVFPVLSAAPPPGQEDPEDQEQDTEDDGDSESPKHFAAQVIDTLALHMPPEKLFHQLMPLMQACLASQNPYERKAGLMCLAVLAEGCADHIRTKLLSSMLQTVCQSLSDSNQVVRSAGLFALGQFSEHLQPEVSKYSAELMPLLLGYLSGLNHTKTGHVTKAFYALENFLENLDEEIQPYLPTLMETMLAALTNSDNLKIKELAVSAIGAIANAAKEMLVPYFPPVIDSLKGFLTDVREEVRSLQTQALDTLSVLARTVGKDVFAPLAAECVQLGLNLTDAVDDPDLRRCTYSLFSAVSTVSPECLTPHLSAVTTIMLLSLKSTEGVTTHLEEDKQFVLLDDDDDDEDEAEDAVLDEEGENEVEGRDVAGFSVENAYIDEKEDACDALGELAFNTGVAFLPFLESSFQQVFELRDFPHEDVRRAAFAALGQFCRALHKVWQENPTEDNHQALQKLLSVVLPSFLEAVRRERERHVVMAVLESMNAVIKSCQGEALQTPGRLQEISHAIRDVLKKKTACQDSGGDEGDDDEQQAEYDAMLQEFAGEGIPLLASAIPGETFYPFLNELLPLIMNKTKSSCTVADRSFSLGTLAEILQSLGGVTGGRSVAGRLSNRLLPVMVAGVRDSDPEVRNNSVFGLGSLAQAAGSIIMTDYPMMLSLFSSLISKESDRRVIDNVCAALCRMIMSNVECIPLEQVFPALLSQLPLQEDMEENKTVFNCLTFMYSHNPSMVVSNMKPIVSASSHVLGRKDVDADTQNTMLLLLRNVAQRHTKEFQGAVMSLPAEKRAPLTAAVTQS</sequence>
<evidence type="ECO:0000256" key="9">
    <source>
        <dbReference type="SAM" id="MobiDB-lite"/>
    </source>
</evidence>
<dbReference type="InterPro" id="IPR011989">
    <property type="entry name" value="ARM-like"/>
</dbReference>
<keyword evidence="7" id="KW-0539">Nucleus</keyword>
<keyword evidence="5" id="KW-0677">Repeat</keyword>
<dbReference type="InterPro" id="IPR040122">
    <property type="entry name" value="Importin_beta"/>
</dbReference>
<feature type="region of interest" description="Disordered" evidence="9">
    <location>
        <begin position="299"/>
        <end position="325"/>
    </location>
</feature>
<comment type="caution">
    <text evidence="11">The sequence shown here is derived from an EMBL/GenBank/DDBJ whole genome shotgun (WGS) entry which is preliminary data.</text>
</comment>
<evidence type="ECO:0000256" key="4">
    <source>
        <dbReference type="ARBA" id="ARBA00022490"/>
    </source>
</evidence>